<keyword evidence="3" id="KW-1185">Reference proteome</keyword>
<feature type="region of interest" description="Disordered" evidence="1">
    <location>
        <begin position="25"/>
        <end position="47"/>
    </location>
</feature>
<reference evidence="3" key="1">
    <citation type="submission" date="2016-07" db="EMBL/GenBank/DDBJ databases">
        <authorList>
            <person name="Florea S."/>
            <person name="Webb J.S."/>
            <person name="Jaromczyk J."/>
            <person name="Schardl C.L."/>
        </authorList>
    </citation>
    <scope>NUCLEOTIDE SEQUENCE [LARGE SCALE GENOMIC DNA]</scope>
</reference>
<dbReference type="OrthoDB" id="39617at10239"/>
<evidence type="ECO:0000313" key="2">
    <source>
        <dbReference type="EMBL" id="AON97410.1"/>
    </source>
</evidence>
<dbReference type="Proteomes" id="UP000201968">
    <property type="component" value="Segment"/>
</dbReference>
<dbReference type="KEGG" id="vg:29078412"/>
<dbReference type="RefSeq" id="YP_009277965.1">
    <property type="nucleotide sequence ID" value="NC_031004.1"/>
</dbReference>
<protein>
    <submittedName>
        <fullName evidence="2">Uncharacterized protein</fullName>
    </submittedName>
</protein>
<name>A0A1C9EI38_9CAUD</name>
<evidence type="ECO:0000256" key="1">
    <source>
        <dbReference type="SAM" id="MobiDB-lite"/>
    </source>
</evidence>
<organism evidence="2 3">
    <name type="scientific">Gordonia phage Nyceirae</name>
    <dbReference type="NCBI Taxonomy" id="1887651"/>
    <lineage>
        <taxon>Viruses</taxon>
        <taxon>Duplodnaviria</taxon>
        <taxon>Heunggongvirae</taxon>
        <taxon>Uroviricota</taxon>
        <taxon>Caudoviricetes</taxon>
        <taxon>Nyceiraevirus</taxon>
        <taxon>Nyceiraevirus nyceirae</taxon>
    </lineage>
</organism>
<sequence>MHPDDWWHSLPMERREQIYRWVEQPKAGHPQTPGQRELFAAGRPDDD</sequence>
<evidence type="ECO:0000313" key="3">
    <source>
        <dbReference type="Proteomes" id="UP000201968"/>
    </source>
</evidence>
<accession>A0A1C9EI38</accession>
<gene>
    <name evidence="2" type="primary">47</name>
    <name evidence="2" type="ORF">SEA_NYCEIRAE_47</name>
</gene>
<dbReference type="GeneID" id="29078412"/>
<proteinExistence type="predicted"/>
<dbReference type="EMBL" id="KX557282">
    <property type="protein sequence ID" value="AON97410.1"/>
    <property type="molecule type" value="Genomic_DNA"/>
</dbReference>